<organism evidence="1 2">
    <name type="scientific">Corchorus capsularis</name>
    <name type="common">Jute</name>
    <dbReference type="NCBI Taxonomy" id="210143"/>
    <lineage>
        <taxon>Eukaryota</taxon>
        <taxon>Viridiplantae</taxon>
        <taxon>Streptophyta</taxon>
        <taxon>Embryophyta</taxon>
        <taxon>Tracheophyta</taxon>
        <taxon>Spermatophyta</taxon>
        <taxon>Magnoliopsida</taxon>
        <taxon>eudicotyledons</taxon>
        <taxon>Gunneridae</taxon>
        <taxon>Pentapetalae</taxon>
        <taxon>rosids</taxon>
        <taxon>malvids</taxon>
        <taxon>Malvales</taxon>
        <taxon>Malvaceae</taxon>
        <taxon>Grewioideae</taxon>
        <taxon>Apeibeae</taxon>
        <taxon>Corchorus</taxon>
    </lineage>
</organism>
<dbReference type="Gramene" id="OMO86906">
    <property type="protein sequence ID" value="OMO86906"/>
    <property type="gene ID" value="CCACVL1_09406"/>
</dbReference>
<feature type="non-terminal residue" evidence="1">
    <location>
        <position position="1"/>
    </location>
</feature>
<proteinExistence type="predicted"/>
<dbReference type="AlphaFoldDB" id="A0A1R3IWF2"/>
<reference evidence="1 2" key="1">
    <citation type="submission" date="2013-09" db="EMBL/GenBank/DDBJ databases">
        <title>Corchorus capsularis genome sequencing.</title>
        <authorList>
            <person name="Alam M."/>
            <person name="Haque M.S."/>
            <person name="Islam M.S."/>
            <person name="Emdad E.M."/>
            <person name="Islam M.M."/>
            <person name="Ahmed B."/>
            <person name="Halim A."/>
            <person name="Hossen Q.M.M."/>
            <person name="Hossain M.Z."/>
            <person name="Ahmed R."/>
            <person name="Khan M.M."/>
            <person name="Islam R."/>
            <person name="Rashid M.M."/>
            <person name="Khan S.A."/>
            <person name="Rahman M.S."/>
            <person name="Alam M."/>
        </authorList>
    </citation>
    <scope>NUCLEOTIDE SEQUENCE [LARGE SCALE GENOMIC DNA]</scope>
    <source>
        <strain evidence="2">cv. CVL-1</strain>
        <tissue evidence="1">Whole seedling</tissue>
    </source>
</reference>
<comment type="caution">
    <text evidence="1">The sequence shown here is derived from an EMBL/GenBank/DDBJ whole genome shotgun (WGS) entry which is preliminary data.</text>
</comment>
<gene>
    <name evidence="1" type="ORF">CCACVL1_09406</name>
</gene>
<keyword evidence="2" id="KW-1185">Reference proteome</keyword>
<accession>A0A1R3IWF2</accession>
<sequence>SAAINSNGVKLKTITVSQQSLKTSIFTTKFLSSNLQFQYGGDDEESRLAWK</sequence>
<evidence type="ECO:0000313" key="2">
    <source>
        <dbReference type="Proteomes" id="UP000188268"/>
    </source>
</evidence>
<dbReference type="EMBL" id="AWWV01009373">
    <property type="protein sequence ID" value="OMO86906.1"/>
    <property type="molecule type" value="Genomic_DNA"/>
</dbReference>
<name>A0A1R3IWF2_COCAP</name>
<dbReference type="Proteomes" id="UP000188268">
    <property type="component" value="Unassembled WGS sequence"/>
</dbReference>
<evidence type="ECO:0000313" key="1">
    <source>
        <dbReference type="EMBL" id="OMO86906.1"/>
    </source>
</evidence>
<protein>
    <submittedName>
        <fullName evidence="1">Uncharacterized protein</fullName>
    </submittedName>
</protein>